<dbReference type="Proteomes" id="UP000030518">
    <property type="component" value="Unassembled WGS sequence"/>
</dbReference>
<evidence type="ECO:0000313" key="3">
    <source>
        <dbReference type="Proteomes" id="UP000030518"/>
    </source>
</evidence>
<dbReference type="SUPFAM" id="SSF69255">
    <property type="entry name" value="gp5 N-terminal domain-like"/>
    <property type="match status" value="1"/>
</dbReference>
<proteinExistence type="predicted"/>
<dbReference type="InterPro" id="IPR006531">
    <property type="entry name" value="Gp5/Vgr_OB"/>
</dbReference>
<dbReference type="Pfam" id="PF04717">
    <property type="entry name" value="Phage_base_V"/>
    <property type="match status" value="1"/>
</dbReference>
<name>A0A0A2WM62_9GAMM</name>
<feature type="domain" description="Gp5/Type VI secretion system Vgr protein OB-fold" evidence="1">
    <location>
        <begin position="9"/>
        <end position="81"/>
    </location>
</feature>
<comment type="caution">
    <text evidence="2">The sequence shown here is derived from an EMBL/GenBank/DDBJ whole genome shotgun (WGS) entry which is preliminary data.</text>
</comment>
<dbReference type="EMBL" id="JRKJ01000008">
    <property type="protein sequence ID" value="KGQ19375.1"/>
    <property type="molecule type" value="Genomic_DNA"/>
</dbReference>
<dbReference type="eggNOG" id="COG3501">
    <property type="taxonomic scope" value="Bacteria"/>
</dbReference>
<accession>A0A0A2WM62</accession>
<dbReference type="InterPro" id="IPR037026">
    <property type="entry name" value="Vgr_OB-fold_dom_sf"/>
</dbReference>
<dbReference type="Gene3D" id="2.40.50.230">
    <property type="entry name" value="Gp5 N-terminal domain"/>
    <property type="match status" value="1"/>
</dbReference>
<sequence length="192" mass="20993">MERENGIVIGIVDDLDDQEDLGRVRVRFPHLNDEVSNWARIATPFGGKGRGLFLRPERDDEVLVAFEHGDPRAPYIVGSLWSKPDPPPKDDGKRTDNNWRFLQSRSGHLLKFDDTDGKERVEIVGKDGNHKIVIDVSGAKIEITCSSGDIVLSAPSGKVSIDAQTVEIKSSQSTTVKATGSMTLSGQTVAIN</sequence>
<reference evidence="2 3" key="1">
    <citation type="submission" date="2014-09" db="EMBL/GenBank/DDBJ databases">
        <title>Genome sequences of Lysobacter dokdonensis DS-58.</title>
        <authorList>
            <person name="Kim J.F."/>
            <person name="Kwak M.-J."/>
        </authorList>
    </citation>
    <scope>NUCLEOTIDE SEQUENCE [LARGE SCALE GENOMIC DNA]</scope>
    <source>
        <strain evidence="2 3">DS-58</strain>
    </source>
</reference>
<dbReference type="STRING" id="1300345.LF41_3025"/>
<dbReference type="AlphaFoldDB" id="A0A0A2WM62"/>
<keyword evidence="3" id="KW-1185">Reference proteome</keyword>
<evidence type="ECO:0000259" key="1">
    <source>
        <dbReference type="Pfam" id="PF04717"/>
    </source>
</evidence>
<organism evidence="2 3">
    <name type="scientific">Lysobacter dokdonensis DS-58</name>
    <dbReference type="NCBI Taxonomy" id="1300345"/>
    <lineage>
        <taxon>Bacteria</taxon>
        <taxon>Pseudomonadati</taxon>
        <taxon>Pseudomonadota</taxon>
        <taxon>Gammaproteobacteria</taxon>
        <taxon>Lysobacterales</taxon>
        <taxon>Lysobacteraceae</taxon>
        <taxon>Noviluteimonas</taxon>
    </lineage>
</organism>
<protein>
    <submittedName>
        <fullName evidence="2">Rhs element Vgr protein</fullName>
    </submittedName>
</protein>
<gene>
    <name evidence="2" type="ORF">LF41_3025</name>
</gene>
<evidence type="ECO:0000313" key="2">
    <source>
        <dbReference type="EMBL" id="KGQ19375.1"/>
    </source>
</evidence>
<dbReference type="PATRIC" id="fig|1300345.3.peg.1568"/>
<dbReference type="RefSeq" id="WP_052116240.1">
    <property type="nucleotide sequence ID" value="NZ_JRKJ01000008.1"/>
</dbReference>
<dbReference type="SUPFAM" id="SSF69349">
    <property type="entry name" value="Phage fibre proteins"/>
    <property type="match status" value="1"/>
</dbReference>